<dbReference type="Proteomes" id="UP000792457">
    <property type="component" value="Unassembled WGS sequence"/>
</dbReference>
<keyword evidence="2" id="KW-1185">Reference proteome</keyword>
<dbReference type="AlphaFoldDB" id="A0A8K0P4C3"/>
<reference evidence="1" key="1">
    <citation type="submission" date="2013-04" db="EMBL/GenBank/DDBJ databases">
        <authorList>
            <person name="Qu J."/>
            <person name="Murali S.C."/>
            <person name="Bandaranaike D."/>
            <person name="Bellair M."/>
            <person name="Blankenburg K."/>
            <person name="Chao H."/>
            <person name="Dinh H."/>
            <person name="Doddapaneni H."/>
            <person name="Downs B."/>
            <person name="Dugan-Rocha S."/>
            <person name="Elkadiri S."/>
            <person name="Gnanaolivu R.D."/>
            <person name="Hernandez B."/>
            <person name="Javaid M."/>
            <person name="Jayaseelan J.C."/>
            <person name="Lee S."/>
            <person name="Li M."/>
            <person name="Ming W."/>
            <person name="Munidasa M."/>
            <person name="Muniz J."/>
            <person name="Nguyen L."/>
            <person name="Ongeri F."/>
            <person name="Osuji N."/>
            <person name="Pu L.-L."/>
            <person name="Puazo M."/>
            <person name="Qu C."/>
            <person name="Quiroz J."/>
            <person name="Raj R."/>
            <person name="Weissenberger G."/>
            <person name="Xin Y."/>
            <person name="Zou X."/>
            <person name="Han Y."/>
            <person name="Richards S."/>
            <person name="Worley K."/>
            <person name="Muzny D."/>
            <person name="Gibbs R."/>
        </authorList>
    </citation>
    <scope>NUCLEOTIDE SEQUENCE</scope>
    <source>
        <strain evidence="1">Sampled in the wild</strain>
    </source>
</reference>
<reference evidence="1" key="2">
    <citation type="submission" date="2017-10" db="EMBL/GenBank/DDBJ databases">
        <title>Ladona fulva Genome sequencing and assembly.</title>
        <authorList>
            <person name="Murali S."/>
            <person name="Richards S."/>
            <person name="Bandaranaike D."/>
            <person name="Bellair M."/>
            <person name="Blankenburg K."/>
            <person name="Chao H."/>
            <person name="Dinh H."/>
            <person name="Doddapaneni H."/>
            <person name="Dugan-Rocha S."/>
            <person name="Elkadiri S."/>
            <person name="Gnanaolivu R."/>
            <person name="Hernandez B."/>
            <person name="Skinner E."/>
            <person name="Javaid M."/>
            <person name="Lee S."/>
            <person name="Li M."/>
            <person name="Ming W."/>
            <person name="Munidasa M."/>
            <person name="Muniz J."/>
            <person name="Nguyen L."/>
            <person name="Hughes D."/>
            <person name="Osuji N."/>
            <person name="Pu L.-L."/>
            <person name="Puazo M."/>
            <person name="Qu C."/>
            <person name="Quiroz J."/>
            <person name="Raj R."/>
            <person name="Weissenberger G."/>
            <person name="Xin Y."/>
            <person name="Zou X."/>
            <person name="Han Y."/>
            <person name="Worley K."/>
            <person name="Muzny D."/>
            <person name="Gibbs R."/>
        </authorList>
    </citation>
    <scope>NUCLEOTIDE SEQUENCE</scope>
    <source>
        <strain evidence="1">Sampled in the wild</strain>
    </source>
</reference>
<evidence type="ECO:0000313" key="1">
    <source>
        <dbReference type="EMBL" id="KAG8233256.1"/>
    </source>
</evidence>
<sequence>MYAVFMLGQQRVITLPNISFHLKDLFHGTKVLFLLPSVGFFVWSHIMPQWDHRLTNSCPQMGNNASVRKFLHPFVINGRRKSSNTNTRRDKSVSALLLTKNRTTNYTAQRLGIHYTLVDVDSKRKGIRVDWSPLLLPPRGPLLHPIHCPSVLLLLLDGATSQHGPKLLRRKYFQKRKENILQGLPSKLKVPKTQKPSTTQCTGQLKIFKPVTPFPMCETVQTTLFER</sequence>
<evidence type="ECO:0000313" key="2">
    <source>
        <dbReference type="Proteomes" id="UP000792457"/>
    </source>
</evidence>
<dbReference type="EMBL" id="KZ308700">
    <property type="protein sequence ID" value="KAG8233256.1"/>
    <property type="molecule type" value="Genomic_DNA"/>
</dbReference>
<protein>
    <submittedName>
        <fullName evidence="1">Uncharacterized protein</fullName>
    </submittedName>
</protein>
<proteinExistence type="predicted"/>
<gene>
    <name evidence="1" type="ORF">J437_LFUL009964</name>
</gene>
<comment type="caution">
    <text evidence="1">The sequence shown here is derived from an EMBL/GenBank/DDBJ whole genome shotgun (WGS) entry which is preliminary data.</text>
</comment>
<accession>A0A8K0P4C3</accession>
<name>A0A8K0P4C3_LADFU</name>
<organism evidence="1 2">
    <name type="scientific">Ladona fulva</name>
    <name type="common">Scarce chaser dragonfly</name>
    <name type="synonym">Libellula fulva</name>
    <dbReference type="NCBI Taxonomy" id="123851"/>
    <lineage>
        <taxon>Eukaryota</taxon>
        <taxon>Metazoa</taxon>
        <taxon>Ecdysozoa</taxon>
        <taxon>Arthropoda</taxon>
        <taxon>Hexapoda</taxon>
        <taxon>Insecta</taxon>
        <taxon>Pterygota</taxon>
        <taxon>Palaeoptera</taxon>
        <taxon>Odonata</taxon>
        <taxon>Epiprocta</taxon>
        <taxon>Anisoptera</taxon>
        <taxon>Libelluloidea</taxon>
        <taxon>Libellulidae</taxon>
        <taxon>Ladona</taxon>
    </lineage>
</organism>